<feature type="chain" id="PRO_5012746515" description="Pili assembly chaperone N-terminal domain-containing protein" evidence="1">
    <location>
        <begin position="21"/>
        <end position="275"/>
    </location>
</feature>
<protein>
    <recommendedName>
        <fullName evidence="4">Pili assembly chaperone N-terminal domain-containing protein</fullName>
    </recommendedName>
</protein>
<evidence type="ECO:0000313" key="2">
    <source>
        <dbReference type="EMBL" id="OIP42897.1"/>
    </source>
</evidence>
<name>A0A1J5E3D2_9BACT</name>
<dbReference type="EMBL" id="MNYI01000033">
    <property type="protein sequence ID" value="OIP42897.1"/>
    <property type="molecule type" value="Genomic_DNA"/>
</dbReference>
<organism evidence="2 3">
    <name type="scientific">Candidatus Desantisbacteria bacterium CG2_30_40_21</name>
    <dbReference type="NCBI Taxonomy" id="1817895"/>
    <lineage>
        <taxon>Bacteria</taxon>
        <taxon>Candidatus Desantisiibacteriota</taxon>
    </lineage>
</organism>
<keyword evidence="1" id="KW-0732">Signal</keyword>
<reference evidence="2 3" key="1">
    <citation type="journal article" date="2016" name="Environ. Microbiol.">
        <title>Genomic resolution of a cold subsurface aquifer community provides metabolic insights for novel microbes adapted to high CO concentrations.</title>
        <authorList>
            <person name="Probst A.J."/>
            <person name="Castelle C.J."/>
            <person name="Singh A."/>
            <person name="Brown C.T."/>
            <person name="Anantharaman K."/>
            <person name="Sharon I."/>
            <person name="Hug L.A."/>
            <person name="Burstein D."/>
            <person name="Emerson J.B."/>
            <person name="Thomas B.C."/>
            <person name="Banfield J.F."/>
        </authorList>
    </citation>
    <scope>NUCLEOTIDE SEQUENCE [LARGE SCALE GENOMIC DNA]</scope>
    <source>
        <strain evidence="2">CG2_30_40_21</strain>
    </source>
</reference>
<proteinExistence type="predicted"/>
<comment type="caution">
    <text evidence="2">The sequence shown here is derived from an EMBL/GenBank/DDBJ whole genome shotgun (WGS) entry which is preliminary data.</text>
</comment>
<evidence type="ECO:0000313" key="3">
    <source>
        <dbReference type="Proteomes" id="UP000183085"/>
    </source>
</evidence>
<evidence type="ECO:0008006" key="4">
    <source>
        <dbReference type="Google" id="ProtNLM"/>
    </source>
</evidence>
<feature type="signal peptide" evidence="1">
    <location>
        <begin position="1"/>
        <end position="20"/>
    </location>
</feature>
<dbReference type="AlphaFoldDB" id="A0A1J5E3D2"/>
<evidence type="ECO:0000256" key="1">
    <source>
        <dbReference type="SAM" id="SignalP"/>
    </source>
</evidence>
<sequence>MKRLWLMAMLFLIASVNVEAVSVQPSVVKIQVNHGETKNGTFDLYNRADKEVYIKVQLKDWSVDPRSAKREFVAAGKESRSLTDWVIIEPEGFLLGADKHQIVRYTVKVPKDAKGGYWGLACFVTKPLKKKGGVVAAGEVVSFMGLEVINTLEKKIEIRNIQAYNDANGMKLKVSVKNTGNVPLFMPAPDGKFVIKNSKNETVAKGDLNGQMILPQELMDYATTDPVKLAKGEYTAIIFFDYGAAKMSGKKAKLSTMSTYNWKILKEIKTVKTAK</sequence>
<accession>A0A1J5E3D2</accession>
<dbReference type="Proteomes" id="UP000183085">
    <property type="component" value="Unassembled WGS sequence"/>
</dbReference>
<gene>
    <name evidence="2" type="ORF">AUJ95_01225</name>
</gene>
<dbReference type="STRING" id="1817895.AUJ95_01225"/>